<keyword evidence="1" id="KW-0001">2Fe-2S</keyword>
<gene>
    <name evidence="11" type="ORF">EGYM00392_LOCUS16605</name>
    <name evidence="12" type="ORF">EGYM00392_LOCUS16606</name>
</gene>
<name>A0A6U7XK26_9EUGL</name>
<feature type="transmembrane region" description="Helical" evidence="8">
    <location>
        <begin position="306"/>
        <end position="325"/>
    </location>
</feature>
<dbReference type="EMBL" id="HBGA01045480">
    <property type="protein sequence ID" value="CAD9005518.1"/>
    <property type="molecule type" value="Transcribed_RNA"/>
</dbReference>
<dbReference type="InterPro" id="IPR036922">
    <property type="entry name" value="Rieske_2Fe-2S_sf"/>
</dbReference>
<dbReference type="Pfam" id="PF13806">
    <property type="entry name" value="Rieske_2"/>
    <property type="match status" value="1"/>
</dbReference>
<sequence>MASNTMSVALGTSSVVLFLLGTGVLFSSSNGQPTTHLSVATSTLQSTTAQAAGARILPTTRHSQQAPSTTSQSRFHQQAGHRFATVDTPALDLTSHQSFVSALSTAFWAAPVVMVISWLMHRRSSKAIAMATVTSTPTVTDDKYSFAALKEEVPKGTRKLVNINGANILIFWYRNELFAIENRSPAEGAFNQGFETARFTQDFGILCPSTESEFSLRNGEVQNWLPNNSVLRFLTPPCPPLEVFPVKVEDGEVKVAVPEAQRDYFDGGATSSFERNNVFGIEPRMYLEDGTYVDESGNTKTKVDPATIVISTVAVAVIAVAGTATCLYLESIPALAAFWLVGFGITAKTVWDYTQEEQN</sequence>
<keyword evidence="8" id="KW-0472">Membrane</keyword>
<evidence type="ECO:0000256" key="5">
    <source>
        <dbReference type="ARBA" id="ARBA00023014"/>
    </source>
</evidence>
<evidence type="ECO:0000256" key="9">
    <source>
        <dbReference type="SAM" id="SignalP"/>
    </source>
</evidence>
<dbReference type="EMBL" id="HBGA01045479">
    <property type="protein sequence ID" value="CAD9005517.1"/>
    <property type="molecule type" value="Transcribed_RNA"/>
</dbReference>
<feature type="domain" description="Rieske" evidence="10">
    <location>
        <begin position="145"/>
        <end position="255"/>
    </location>
</feature>
<feature type="signal peptide" evidence="9">
    <location>
        <begin position="1"/>
        <end position="31"/>
    </location>
</feature>
<feature type="transmembrane region" description="Helical" evidence="8">
    <location>
        <begin position="99"/>
        <end position="120"/>
    </location>
</feature>
<keyword evidence="5" id="KW-0411">Iron-sulfur</keyword>
<feature type="transmembrane region" description="Helical" evidence="8">
    <location>
        <begin position="331"/>
        <end position="351"/>
    </location>
</feature>
<dbReference type="GO" id="GO:0051537">
    <property type="term" value="F:2 iron, 2 sulfur cluster binding"/>
    <property type="evidence" value="ECO:0007669"/>
    <property type="project" value="UniProtKB-KW"/>
</dbReference>
<evidence type="ECO:0000256" key="8">
    <source>
        <dbReference type="SAM" id="Phobius"/>
    </source>
</evidence>
<keyword evidence="2" id="KW-0479">Metal-binding</keyword>
<keyword evidence="8" id="KW-0812">Transmembrane</keyword>
<evidence type="ECO:0000256" key="2">
    <source>
        <dbReference type="ARBA" id="ARBA00022723"/>
    </source>
</evidence>
<dbReference type="PROSITE" id="PS51296">
    <property type="entry name" value="RIESKE"/>
    <property type="match status" value="1"/>
</dbReference>
<evidence type="ECO:0000256" key="4">
    <source>
        <dbReference type="ARBA" id="ARBA00023004"/>
    </source>
</evidence>
<reference evidence="12" key="1">
    <citation type="submission" date="2021-01" db="EMBL/GenBank/DDBJ databases">
        <authorList>
            <person name="Corre E."/>
            <person name="Pelletier E."/>
            <person name="Niang G."/>
            <person name="Scheremetjew M."/>
            <person name="Finn R."/>
            <person name="Kale V."/>
            <person name="Holt S."/>
            <person name="Cochrane G."/>
            <person name="Meng A."/>
            <person name="Brown T."/>
            <person name="Cohen L."/>
        </authorList>
    </citation>
    <scope>NUCLEOTIDE SEQUENCE</scope>
    <source>
        <strain evidence="12">NIES-381</strain>
    </source>
</reference>
<dbReference type="SUPFAM" id="SSF50022">
    <property type="entry name" value="ISP domain"/>
    <property type="match status" value="1"/>
</dbReference>
<dbReference type="InterPro" id="IPR017941">
    <property type="entry name" value="Rieske_2Fe-2S"/>
</dbReference>
<feature type="chain" id="PRO_5035586124" description="Rieske domain-containing protein" evidence="9">
    <location>
        <begin position="32"/>
        <end position="359"/>
    </location>
</feature>
<evidence type="ECO:0000259" key="10">
    <source>
        <dbReference type="PROSITE" id="PS51296"/>
    </source>
</evidence>
<organism evidence="12">
    <name type="scientific">Eutreptiella gymnastica</name>
    <dbReference type="NCBI Taxonomy" id="73025"/>
    <lineage>
        <taxon>Eukaryota</taxon>
        <taxon>Discoba</taxon>
        <taxon>Euglenozoa</taxon>
        <taxon>Euglenida</taxon>
        <taxon>Spirocuta</taxon>
        <taxon>Euglenophyceae</taxon>
        <taxon>Eutreptiales</taxon>
        <taxon>Eutreptiaceae</taxon>
        <taxon>Eutreptiella</taxon>
    </lineage>
</organism>
<accession>A0A6U7XK26</accession>
<feature type="region of interest" description="Disordered" evidence="7">
    <location>
        <begin position="59"/>
        <end position="79"/>
    </location>
</feature>
<dbReference type="GO" id="GO:0008942">
    <property type="term" value="F:nitrite reductase [NAD(P)H] activity"/>
    <property type="evidence" value="ECO:0007669"/>
    <property type="project" value="InterPro"/>
</dbReference>
<dbReference type="PANTHER" id="PTHR43456:SF2">
    <property type="entry name" value="RIESKE (2FE-2S) DOMAIN-CONTAINING PROTEIN"/>
    <property type="match status" value="1"/>
</dbReference>
<keyword evidence="4" id="KW-0408">Iron</keyword>
<dbReference type="PANTHER" id="PTHR43456">
    <property type="entry name" value="RIESKE (2FE-2S) DOMAIN-CONTAINING PROTEIN"/>
    <property type="match status" value="1"/>
</dbReference>
<evidence type="ECO:0000256" key="7">
    <source>
        <dbReference type="SAM" id="MobiDB-lite"/>
    </source>
</evidence>
<evidence type="ECO:0000313" key="11">
    <source>
        <dbReference type="EMBL" id="CAD9005517.1"/>
    </source>
</evidence>
<evidence type="ECO:0000256" key="6">
    <source>
        <dbReference type="ARBA" id="ARBA00023063"/>
    </source>
</evidence>
<evidence type="ECO:0000256" key="3">
    <source>
        <dbReference type="ARBA" id="ARBA00023002"/>
    </source>
</evidence>
<protein>
    <recommendedName>
        <fullName evidence="10">Rieske domain-containing protein</fullName>
    </recommendedName>
</protein>
<dbReference type="GO" id="GO:0046872">
    <property type="term" value="F:metal ion binding"/>
    <property type="evidence" value="ECO:0007669"/>
    <property type="project" value="UniProtKB-KW"/>
</dbReference>
<evidence type="ECO:0000256" key="1">
    <source>
        <dbReference type="ARBA" id="ARBA00022714"/>
    </source>
</evidence>
<evidence type="ECO:0000313" key="12">
    <source>
        <dbReference type="EMBL" id="CAD9005518.1"/>
    </source>
</evidence>
<dbReference type="Gene3D" id="2.102.10.10">
    <property type="entry name" value="Rieske [2Fe-2S] iron-sulphur domain"/>
    <property type="match status" value="1"/>
</dbReference>
<feature type="compositionally biased region" description="Polar residues" evidence="7">
    <location>
        <begin position="60"/>
        <end position="76"/>
    </location>
</feature>
<dbReference type="GO" id="GO:0042128">
    <property type="term" value="P:nitrate assimilation"/>
    <property type="evidence" value="ECO:0007669"/>
    <property type="project" value="UniProtKB-KW"/>
</dbReference>
<keyword evidence="9" id="KW-0732">Signal</keyword>
<keyword evidence="3" id="KW-0560">Oxidoreductase</keyword>
<keyword evidence="8" id="KW-1133">Transmembrane helix</keyword>
<keyword evidence="6" id="KW-0534">Nitrate assimilation</keyword>
<proteinExistence type="predicted"/>
<dbReference type="AlphaFoldDB" id="A0A6U7XK26"/>
<dbReference type="CDD" id="cd03467">
    <property type="entry name" value="Rieske"/>
    <property type="match status" value="1"/>
</dbReference>
<dbReference type="InterPro" id="IPR012748">
    <property type="entry name" value="Rieske-like_NirD"/>
</dbReference>